<reference evidence="2 3" key="1">
    <citation type="journal article" date="2020" name="Nature">
        <title>Six reference-quality genomes reveal evolution of bat adaptations.</title>
        <authorList>
            <person name="Jebb D."/>
            <person name="Huang Z."/>
            <person name="Pippel M."/>
            <person name="Hughes G.M."/>
            <person name="Lavrichenko K."/>
            <person name="Devanna P."/>
            <person name="Winkler S."/>
            <person name="Jermiin L.S."/>
            <person name="Skirmuntt E.C."/>
            <person name="Katzourakis A."/>
            <person name="Burkitt-Gray L."/>
            <person name="Ray D.A."/>
            <person name="Sullivan K.A.M."/>
            <person name="Roscito J.G."/>
            <person name="Kirilenko B.M."/>
            <person name="Davalos L.M."/>
            <person name="Corthals A.P."/>
            <person name="Power M.L."/>
            <person name="Jones G."/>
            <person name="Ransome R.D."/>
            <person name="Dechmann D.K.N."/>
            <person name="Locatelli A.G."/>
            <person name="Puechmaille S.J."/>
            <person name="Fedrigo O."/>
            <person name="Jarvis E.D."/>
            <person name="Hiller M."/>
            <person name="Vernes S.C."/>
            <person name="Myers E.W."/>
            <person name="Teeling E.C."/>
        </authorList>
    </citation>
    <scope>NUCLEOTIDE SEQUENCE [LARGE SCALE GENOMIC DNA]</scope>
    <source>
        <strain evidence="2">MMolMol1</strain>
        <tissue evidence="2">Muscle</tissue>
    </source>
</reference>
<dbReference type="Proteomes" id="UP000550707">
    <property type="component" value="Unassembled WGS sequence"/>
</dbReference>
<proteinExistence type="predicted"/>
<comment type="caution">
    <text evidence="2">The sequence shown here is derived from an EMBL/GenBank/DDBJ whole genome shotgun (WGS) entry which is preliminary data.</text>
</comment>
<dbReference type="InParanoid" id="A0A7J8CRP4"/>
<dbReference type="EMBL" id="JACASF010000020">
    <property type="protein sequence ID" value="KAF6413537.1"/>
    <property type="molecule type" value="Genomic_DNA"/>
</dbReference>
<accession>A0A7J8CRP4</accession>
<feature type="region of interest" description="Disordered" evidence="1">
    <location>
        <begin position="1"/>
        <end position="22"/>
    </location>
</feature>
<feature type="compositionally biased region" description="Polar residues" evidence="1">
    <location>
        <begin position="98"/>
        <end position="111"/>
    </location>
</feature>
<name>A0A7J8CRP4_MOLMO</name>
<evidence type="ECO:0000313" key="2">
    <source>
        <dbReference type="EMBL" id="KAF6413537.1"/>
    </source>
</evidence>
<protein>
    <submittedName>
        <fullName evidence="2">Uncharacterized protein</fullName>
    </submittedName>
</protein>
<evidence type="ECO:0000313" key="3">
    <source>
        <dbReference type="Proteomes" id="UP000550707"/>
    </source>
</evidence>
<gene>
    <name evidence="2" type="ORF">HJG59_009742</name>
</gene>
<sequence length="157" mass="16637">MEIEMSQKPYNPTCPLPATPHTDIPTAQPLCTTEKMDTPNPNADRCESGGQEGITSQAGVIRLYWGSIRQGWAGTTLGSRACTPKQRSASGQWWEAGLSSSGQASGWSPQSSAIGEGNVGLVGFTTGGSAWARVGTSLRKSGSCSLEGWMEEGWKRD</sequence>
<dbReference type="AlphaFoldDB" id="A0A7J8CRP4"/>
<keyword evidence="3" id="KW-1185">Reference proteome</keyword>
<evidence type="ECO:0000256" key="1">
    <source>
        <dbReference type="SAM" id="MobiDB-lite"/>
    </source>
</evidence>
<organism evidence="2 3">
    <name type="scientific">Molossus molossus</name>
    <name type="common">Pallas' mastiff bat</name>
    <name type="synonym">Vespertilio molossus</name>
    <dbReference type="NCBI Taxonomy" id="27622"/>
    <lineage>
        <taxon>Eukaryota</taxon>
        <taxon>Metazoa</taxon>
        <taxon>Chordata</taxon>
        <taxon>Craniata</taxon>
        <taxon>Vertebrata</taxon>
        <taxon>Euteleostomi</taxon>
        <taxon>Mammalia</taxon>
        <taxon>Eutheria</taxon>
        <taxon>Laurasiatheria</taxon>
        <taxon>Chiroptera</taxon>
        <taxon>Yangochiroptera</taxon>
        <taxon>Molossidae</taxon>
        <taxon>Molossus</taxon>
    </lineage>
</organism>
<feature type="region of interest" description="Disordered" evidence="1">
    <location>
        <begin position="76"/>
        <end position="111"/>
    </location>
</feature>